<dbReference type="GO" id="GO:0140359">
    <property type="term" value="F:ABC-type transporter activity"/>
    <property type="evidence" value="ECO:0007669"/>
    <property type="project" value="InterPro"/>
</dbReference>
<evidence type="ECO:0000259" key="11">
    <source>
        <dbReference type="PROSITE" id="PS50929"/>
    </source>
</evidence>
<comment type="subcellular location">
    <subcellularLocation>
        <location evidence="1">Cell membrane</location>
        <topology evidence="1">Multi-pass membrane protein</topology>
    </subcellularLocation>
</comment>
<dbReference type="InterPro" id="IPR011527">
    <property type="entry name" value="ABC1_TM_dom"/>
</dbReference>
<keyword evidence="7 9" id="KW-1133">Transmembrane helix</keyword>
<dbReference type="InterPro" id="IPR036640">
    <property type="entry name" value="ABC1_TM_sf"/>
</dbReference>
<dbReference type="NCBIfam" id="TIGR03375">
    <property type="entry name" value="type_I_sec_LssB"/>
    <property type="match status" value="1"/>
</dbReference>
<dbReference type="FunFam" id="3.40.50.300:FF:000299">
    <property type="entry name" value="ABC transporter ATP-binding protein/permease"/>
    <property type="match status" value="1"/>
</dbReference>
<keyword evidence="8 9" id="KW-0472">Membrane</keyword>
<dbReference type="SMART" id="SM00382">
    <property type="entry name" value="AAA"/>
    <property type="match status" value="1"/>
</dbReference>
<dbReference type="Gene3D" id="3.40.50.300">
    <property type="entry name" value="P-loop containing nucleotide triphosphate hydrolases"/>
    <property type="match status" value="1"/>
</dbReference>
<evidence type="ECO:0000256" key="1">
    <source>
        <dbReference type="ARBA" id="ARBA00004651"/>
    </source>
</evidence>
<dbReference type="InterPro" id="IPR003593">
    <property type="entry name" value="AAA+_ATPase"/>
</dbReference>
<dbReference type="GO" id="GO:0005886">
    <property type="term" value="C:plasma membrane"/>
    <property type="evidence" value="ECO:0007669"/>
    <property type="project" value="UniProtKB-SubCell"/>
</dbReference>
<dbReference type="GO" id="GO:0005524">
    <property type="term" value="F:ATP binding"/>
    <property type="evidence" value="ECO:0007669"/>
    <property type="project" value="UniProtKB-KW"/>
</dbReference>
<dbReference type="Proteomes" id="UP000635071">
    <property type="component" value="Unassembled WGS sequence"/>
</dbReference>
<reference evidence="12" key="1">
    <citation type="journal article" date="2014" name="Int. J. Syst. Evol. Microbiol.">
        <title>Complete genome sequence of Corynebacterium casei LMG S-19264T (=DSM 44701T), isolated from a smear-ripened cheese.</title>
        <authorList>
            <consortium name="US DOE Joint Genome Institute (JGI-PGF)"/>
            <person name="Walter F."/>
            <person name="Albersmeier A."/>
            <person name="Kalinowski J."/>
            <person name="Ruckert C."/>
        </authorList>
    </citation>
    <scope>NUCLEOTIDE SEQUENCE</scope>
    <source>
        <strain evidence="12">CGMCC 1.15519</strain>
    </source>
</reference>
<feature type="transmembrane region" description="Helical" evidence="9">
    <location>
        <begin position="82"/>
        <end position="99"/>
    </location>
</feature>
<evidence type="ECO:0000313" key="13">
    <source>
        <dbReference type="Proteomes" id="UP000635071"/>
    </source>
</evidence>
<dbReference type="GO" id="GO:0034040">
    <property type="term" value="F:ATPase-coupled lipid transmembrane transporter activity"/>
    <property type="evidence" value="ECO:0007669"/>
    <property type="project" value="TreeGrafter"/>
</dbReference>
<dbReference type="InterPro" id="IPR017750">
    <property type="entry name" value="ATPase_T1SS"/>
</dbReference>
<dbReference type="PANTHER" id="PTHR24221:SF248">
    <property type="entry name" value="ABC TRANSPORTER TRANSMEMBRANE REGION"/>
    <property type="match status" value="1"/>
</dbReference>
<evidence type="ECO:0000256" key="4">
    <source>
        <dbReference type="ARBA" id="ARBA00022692"/>
    </source>
</evidence>
<dbReference type="SUPFAM" id="SSF90123">
    <property type="entry name" value="ABC transporter transmembrane region"/>
    <property type="match status" value="1"/>
</dbReference>
<comment type="caution">
    <text evidence="12">The sequence shown here is derived from an EMBL/GenBank/DDBJ whole genome shotgun (WGS) entry which is preliminary data.</text>
</comment>
<dbReference type="EMBL" id="BMJM01000008">
    <property type="protein sequence ID" value="GGE16185.1"/>
    <property type="molecule type" value="Genomic_DNA"/>
</dbReference>
<feature type="transmembrane region" description="Helical" evidence="9">
    <location>
        <begin position="44"/>
        <end position="70"/>
    </location>
</feature>
<accession>A0A916ZWM8</accession>
<gene>
    <name evidence="12" type="ORF">GCM10011529_23250</name>
</gene>
<evidence type="ECO:0000259" key="10">
    <source>
        <dbReference type="PROSITE" id="PS50893"/>
    </source>
</evidence>
<feature type="domain" description="ABC transporter" evidence="10">
    <location>
        <begin position="357"/>
        <end position="586"/>
    </location>
</feature>
<evidence type="ECO:0000256" key="8">
    <source>
        <dbReference type="ARBA" id="ARBA00023136"/>
    </source>
</evidence>
<feature type="transmembrane region" description="Helical" evidence="9">
    <location>
        <begin position="184"/>
        <end position="201"/>
    </location>
</feature>
<keyword evidence="6" id="KW-0067">ATP-binding</keyword>
<evidence type="ECO:0000256" key="6">
    <source>
        <dbReference type="ARBA" id="ARBA00022840"/>
    </source>
</evidence>
<proteinExistence type="predicted"/>
<dbReference type="Gene3D" id="1.20.1560.10">
    <property type="entry name" value="ABC transporter type 1, transmembrane domain"/>
    <property type="match status" value="1"/>
</dbReference>
<dbReference type="PROSITE" id="PS50929">
    <property type="entry name" value="ABC_TM1F"/>
    <property type="match status" value="1"/>
</dbReference>
<sequence length="586" mass="62416">MASLPATMALVYDRPALRIPRPDISLPPAPGDWLRAPLWANRGLFGQVVLAAALINVFALATSIFSMTVYNKIVPAGATDSMTALLIGIVLVLAFDFALRGLRGYFVDVAGQNIDQQLGRRIFDQLMTMKLADRQGSNGAFAGLLREFETLREFFASATITALVDVPFILLFLGVIFWVAPPLALVPLFAIPVVIGIAWASQPLLGRLAQAGLAESLNKQGIIIEAIAGLETIKTSRAGPLLAARWHLAVLHHAALSLRQRLISAVAVNTAATAQNLVYVLTVAIGVSLIADRQLTMGALIAASMLAGRCVTPLGQIAALLTRLSQTLSSYRALDKVMTTPGEGSPTLRRPRLDGGIAFRNVTFRYPGSSARALDDVSFDIAPGERVAIIGRVGSGKSTIARLILGLYEASDGAVMVGDADVRQLHPDDLRANIGAVLQDVVLLSGSIRDNIALGDPAIDDAEVLRASRLSGAHDFIGRMAAGYDRQLADRGEGLSGGQRQTIAIARALTLRRPIMIFDEPTSAMDTASEDALIERLETELIGRTLVLVTHRQSMLRLATRVIMIDAGRIVADGAPAAVLKSLTTV</sequence>
<dbReference type="InterPro" id="IPR003439">
    <property type="entry name" value="ABC_transporter-like_ATP-bd"/>
</dbReference>
<dbReference type="InterPro" id="IPR039421">
    <property type="entry name" value="Type_1_exporter"/>
</dbReference>
<dbReference type="PROSITE" id="PS50893">
    <property type="entry name" value="ABC_TRANSPORTER_2"/>
    <property type="match status" value="1"/>
</dbReference>
<dbReference type="Pfam" id="PF00664">
    <property type="entry name" value="ABC_membrane"/>
    <property type="match status" value="1"/>
</dbReference>
<organism evidence="12 13">
    <name type="scientific">Sandarakinorhabdus glacialis</name>
    <dbReference type="NCBI Taxonomy" id="1614636"/>
    <lineage>
        <taxon>Bacteria</taxon>
        <taxon>Pseudomonadati</taxon>
        <taxon>Pseudomonadota</taxon>
        <taxon>Alphaproteobacteria</taxon>
        <taxon>Sphingomonadales</taxon>
        <taxon>Sphingosinicellaceae</taxon>
        <taxon>Sandarakinorhabdus</taxon>
    </lineage>
</organism>
<keyword evidence="3" id="KW-1003">Cell membrane</keyword>
<reference evidence="12" key="2">
    <citation type="submission" date="2020-09" db="EMBL/GenBank/DDBJ databases">
        <authorList>
            <person name="Sun Q."/>
            <person name="Zhou Y."/>
        </authorList>
    </citation>
    <scope>NUCLEOTIDE SEQUENCE</scope>
    <source>
        <strain evidence="12">CGMCC 1.15519</strain>
    </source>
</reference>
<keyword evidence="2" id="KW-0813">Transport</keyword>
<dbReference type="GO" id="GO:0016887">
    <property type="term" value="F:ATP hydrolysis activity"/>
    <property type="evidence" value="ECO:0007669"/>
    <property type="project" value="InterPro"/>
</dbReference>
<feature type="domain" description="ABC transmembrane type-1" evidence="11">
    <location>
        <begin position="48"/>
        <end position="326"/>
    </location>
</feature>
<evidence type="ECO:0000256" key="5">
    <source>
        <dbReference type="ARBA" id="ARBA00022741"/>
    </source>
</evidence>
<keyword evidence="4 9" id="KW-0812">Transmembrane</keyword>
<dbReference type="AlphaFoldDB" id="A0A916ZWM8"/>
<keyword evidence="13" id="KW-1185">Reference proteome</keyword>
<evidence type="ECO:0000313" key="12">
    <source>
        <dbReference type="EMBL" id="GGE16185.1"/>
    </source>
</evidence>
<protein>
    <submittedName>
        <fullName evidence="12">ABC transporter</fullName>
    </submittedName>
</protein>
<evidence type="ECO:0000256" key="9">
    <source>
        <dbReference type="SAM" id="Phobius"/>
    </source>
</evidence>
<dbReference type="SUPFAM" id="SSF52540">
    <property type="entry name" value="P-loop containing nucleoside triphosphate hydrolases"/>
    <property type="match status" value="1"/>
</dbReference>
<evidence type="ECO:0000256" key="7">
    <source>
        <dbReference type="ARBA" id="ARBA00022989"/>
    </source>
</evidence>
<name>A0A916ZWM8_9SPHN</name>
<dbReference type="CDD" id="cd18587">
    <property type="entry name" value="ABC_6TM_LapB_like"/>
    <property type="match status" value="1"/>
</dbReference>
<feature type="transmembrane region" description="Helical" evidence="9">
    <location>
        <begin position="154"/>
        <end position="178"/>
    </location>
</feature>
<evidence type="ECO:0000256" key="2">
    <source>
        <dbReference type="ARBA" id="ARBA00022448"/>
    </source>
</evidence>
<dbReference type="InterPro" id="IPR027417">
    <property type="entry name" value="P-loop_NTPase"/>
</dbReference>
<evidence type="ECO:0000256" key="3">
    <source>
        <dbReference type="ARBA" id="ARBA00022475"/>
    </source>
</evidence>
<dbReference type="Pfam" id="PF00005">
    <property type="entry name" value="ABC_tran"/>
    <property type="match status" value="1"/>
</dbReference>
<dbReference type="PANTHER" id="PTHR24221">
    <property type="entry name" value="ATP-BINDING CASSETTE SUB-FAMILY B"/>
    <property type="match status" value="1"/>
</dbReference>
<keyword evidence="5" id="KW-0547">Nucleotide-binding</keyword>